<dbReference type="AlphaFoldDB" id="A0A2G6KK53"/>
<name>A0A2G6KK53_9BACT</name>
<dbReference type="Pfam" id="PF13289">
    <property type="entry name" value="SIR2_2"/>
    <property type="match status" value="1"/>
</dbReference>
<dbReference type="EMBL" id="PDSK01000053">
    <property type="protein sequence ID" value="PIE35209.1"/>
    <property type="molecule type" value="Genomic_DNA"/>
</dbReference>
<gene>
    <name evidence="1" type="ORF">CSA56_05130</name>
</gene>
<accession>A0A2G6KK53</accession>
<sequence>MLPGIETGLNKVGFLFGAGTSKGAGYPLMGDLTKDVVAKLSVTDRETLESILALKNLQYDENEGSPNIEILGDLVIEASVNSPKAEYNQLSSEIQRLITEIILSVENPNLENHVNFLDALKKRSSGRSTKVTIFTTNYDILFELAAGEVGVRMETGFDGSLKRTFSPDAFGLSRGRLSAGRFSVKNELHINLVKLHGSIAWIKQNGNLHETGIDLANPERNRAIIFPRRRKVMDTLAHPFDQLFTKASRILGDECRYLVSCGFSYGDKHINDDLLIPKLQEGKIRLTALCGTEPDTLDKLTSYTSFQIGLPDRCESNLYQKTKGTEFWKFNALAKLIAP</sequence>
<proteinExistence type="predicted"/>
<comment type="caution">
    <text evidence="1">The sequence shown here is derived from an EMBL/GenBank/DDBJ whole genome shotgun (WGS) entry which is preliminary data.</text>
</comment>
<organism evidence="1 2">
    <name type="scientific">candidate division KSB3 bacterium</name>
    <dbReference type="NCBI Taxonomy" id="2044937"/>
    <lineage>
        <taxon>Bacteria</taxon>
        <taxon>candidate division KSB3</taxon>
    </lineage>
</organism>
<reference evidence="1 2" key="1">
    <citation type="submission" date="2017-10" db="EMBL/GenBank/DDBJ databases">
        <title>Novel microbial diversity and functional potential in the marine mammal oral microbiome.</title>
        <authorList>
            <person name="Dudek N.K."/>
            <person name="Sun C.L."/>
            <person name="Burstein D."/>
            <person name="Kantor R.S."/>
            <person name="Aliaga Goltsman D.S."/>
            <person name="Bik E.M."/>
            <person name="Thomas B.C."/>
            <person name="Banfield J.F."/>
            <person name="Relman D.A."/>
        </authorList>
    </citation>
    <scope>NUCLEOTIDE SEQUENCE [LARGE SCALE GENOMIC DNA]</scope>
    <source>
        <strain evidence="1">DOLJORAL78_47_16</strain>
    </source>
</reference>
<evidence type="ECO:0000313" key="1">
    <source>
        <dbReference type="EMBL" id="PIE35209.1"/>
    </source>
</evidence>
<dbReference type="Proteomes" id="UP000230821">
    <property type="component" value="Unassembled WGS sequence"/>
</dbReference>
<protein>
    <submittedName>
        <fullName evidence="1">Uncharacterized protein</fullName>
    </submittedName>
</protein>
<evidence type="ECO:0000313" key="2">
    <source>
        <dbReference type="Proteomes" id="UP000230821"/>
    </source>
</evidence>